<dbReference type="PANTHER" id="PTHR22573:SF2">
    <property type="entry name" value="PHOSPHOGLUCOMUTASE"/>
    <property type="match status" value="1"/>
</dbReference>
<keyword evidence="2" id="KW-0460">Magnesium</keyword>
<name>A0A4P9VX63_9FUNG</name>
<dbReference type="GO" id="GO:0004614">
    <property type="term" value="F:phosphoglucomutase activity"/>
    <property type="evidence" value="ECO:0007669"/>
    <property type="project" value="InterPro"/>
</dbReference>
<dbReference type="PANTHER" id="PTHR22573">
    <property type="entry name" value="PHOSPHOHEXOMUTASE FAMILY MEMBER"/>
    <property type="match status" value="1"/>
</dbReference>
<keyword evidence="3" id="KW-0413">Isomerase</keyword>
<evidence type="ECO:0000313" key="6">
    <source>
        <dbReference type="Proteomes" id="UP000269721"/>
    </source>
</evidence>
<reference evidence="6" key="1">
    <citation type="journal article" date="2018" name="Nat. Microbiol.">
        <title>Leveraging single-cell genomics to expand the fungal tree of life.</title>
        <authorList>
            <person name="Ahrendt S.R."/>
            <person name="Quandt C.A."/>
            <person name="Ciobanu D."/>
            <person name="Clum A."/>
            <person name="Salamov A."/>
            <person name="Andreopoulos B."/>
            <person name="Cheng J.F."/>
            <person name="Woyke T."/>
            <person name="Pelin A."/>
            <person name="Henrissat B."/>
            <person name="Reynolds N.K."/>
            <person name="Benny G.L."/>
            <person name="Smith M.E."/>
            <person name="James T.Y."/>
            <person name="Grigoriev I.V."/>
        </authorList>
    </citation>
    <scope>NUCLEOTIDE SEQUENCE [LARGE SCALE GENOMIC DNA]</scope>
</reference>
<dbReference type="Gene3D" id="3.40.120.10">
    <property type="entry name" value="Alpha-D-Glucose-1,6-Bisphosphate, subunit A, domain 3"/>
    <property type="match status" value="1"/>
</dbReference>
<proteinExistence type="predicted"/>
<dbReference type="AlphaFoldDB" id="A0A4P9VX63"/>
<evidence type="ECO:0000256" key="1">
    <source>
        <dbReference type="ARBA" id="ARBA00022723"/>
    </source>
</evidence>
<dbReference type="InterPro" id="IPR005846">
    <property type="entry name" value="A-D-PHexomutase_a/b/a-III"/>
</dbReference>
<organism evidence="5 6">
    <name type="scientific">Blyttiomyces helicus</name>
    <dbReference type="NCBI Taxonomy" id="388810"/>
    <lineage>
        <taxon>Eukaryota</taxon>
        <taxon>Fungi</taxon>
        <taxon>Fungi incertae sedis</taxon>
        <taxon>Chytridiomycota</taxon>
        <taxon>Chytridiomycota incertae sedis</taxon>
        <taxon>Chytridiomycetes</taxon>
        <taxon>Chytridiomycetes incertae sedis</taxon>
        <taxon>Blyttiomyces</taxon>
    </lineage>
</organism>
<dbReference type="EMBL" id="ML001198">
    <property type="protein sequence ID" value="RKO83475.1"/>
    <property type="molecule type" value="Genomic_DNA"/>
</dbReference>
<feature type="domain" description="Alpha-D-phosphohexomutase alpha/beta/alpha" evidence="4">
    <location>
        <begin position="15"/>
        <end position="56"/>
    </location>
</feature>
<dbReference type="InterPro" id="IPR016055">
    <property type="entry name" value="A-D-PHexomutase_a/b/a-I/II/III"/>
</dbReference>
<dbReference type="SUPFAM" id="SSF53738">
    <property type="entry name" value="Phosphoglucomutase, first 3 domains"/>
    <property type="match status" value="1"/>
</dbReference>
<evidence type="ECO:0000256" key="2">
    <source>
        <dbReference type="ARBA" id="ARBA00022842"/>
    </source>
</evidence>
<feature type="non-terminal residue" evidence="5">
    <location>
        <position position="1"/>
    </location>
</feature>
<sequence>IASYAQTTIPYFKSGIKGLARSMPTSGALDRVAAKNGWTCYEVPTGWKFFGNLMVKPPPPSQLEVTTEELLGPNVVVGIAEVMRSVAKDAREDSIQVSIFDRIVGDLTAAKNASLEHCESAITFESLRSLFLLVESLSYAALGAVLTAEKLSPPKKGKSTKITPPASLATTFAALKTLAQDLQSAAIKLRASLKPTAELAAAFDDDFLAAVPGFSFGRKEREGVAERVRDSWRESLEGVGRAAGGLLKVL</sequence>
<gene>
    <name evidence="5" type="ORF">BDK51DRAFT_28477</name>
</gene>
<dbReference type="Pfam" id="PF02880">
    <property type="entry name" value="PGM_PMM_III"/>
    <property type="match status" value="1"/>
</dbReference>
<dbReference type="Proteomes" id="UP000269721">
    <property type="component" value="Unassembled WGS sequence"/>
</dbReference>
<accession>A0A4P9VX63</accession>
<evidence type="ECO:0000256" key="3">
    <source>
        <dbReference type="ARBA" id="ARBA00023235"/>
    </source>
</evidence>
<dbReference type="GO" id="GO:0046872">
    <property type="term" value="F:metal ion binding"/>
    <property type="evidence" value="ECO:0007669"/>
    <property type="project" value="UniProtKB-KW"/>
</dbReference>
<protein>
    <recommendedName>
        <fullName evidence="4">Alpha-D-phosphohexomutase alpha/beta/alpha domain-containing protein</fullName>
    </recommendedName>
</protein>
<keyword evidence="6" id="KW-1185">Reference proteome</keyword>
<dbReference type="GO" id="GO:0005829">
    <property type="term" value="C:cytosol"/>
    <property type="evidence" value="ECO:0007669"/>
    <property type="project" value="TreeGrafter"/>
</dbReference>
<evidence type="ECO:0000313" key="5">
    <source>
        <dbReference type="EMBL" id="RKO83475.1"/>
    </source>
</evidence>
<keyword evidence="1" id="KW-0479">Metal-binding</keyword>
<evidence type="ECO:0000259" key="4">
    <source>
        <dbReference type="Pfam" id="PF02880"/>
    </source>
</evidence>
<dbReference type="OrthoDB" id="2291at2759"/>
<dbReference type="InterPro" id="IPR045244">
    <property type="entry name" value="PGM"/>
</dbReference>
<dbReference type="GO" id="GO:0005975">
    <property type="term" value="P:carbohydrate metabolic process"/>
    <property type="evidence" value="ECO:0007669"/>
    <property type="project" value="InterPro"/>
</dbReference>